<proteinExistence type="predicted"/>
<protein>
    <submittedName>
        <fullName evidence="1">Uncharacterized protein</fullName>
    </submittedName>
</protein>
<gene>
    <name evidence="1" type="ORF">ENR59_08950</name>
</gene>
<accession>A0A7C4AHR2</accession>
<evidence type="ECO:0000313" key="1">
    <source>
        <dbReference type="EMBL" id="HGG93060.1"/>
    </source>
</evidence>
<dbReference type="AlphaFoldDB" id="A0A7C4AHR2"/>
<sequence length="109" mass="12185">MHSHHHAPASAPARPELAGRIARSLGIGEMSLNELDFDDLYVAEKIVKQLSQLAMTVLDQALDREKGALISAFWVENSMELVLCADTGQELHLMRVPEAHWTVKPRVHH</sequence>
<reference evidence="1" key="1">
    <citation type="journal article" date="2020" name="mSystems">
        <title>Genome- and Community-Level Interaction Insights into Carbon Utilization and Element Cycling Functions of Hydrothermarchaeota in Hydrothermal Sediment.</title>
        <authorList>
            <person name="Zhou Z."/>
            <person name="Liu Y."/>
            <person name="Xu W."/>
            <person name="Pan J."/>
            <person name="Luo Z.H."/>
            <person name="Li M."/>
        </authorList>
    </citation>
    <scope>NUCLEOTIDE SEQUENCE [LARGE SCALE GENOMIC DNA]</scope>
    <source>
        <strain evidence="1">SpSt-413</strain>
    </source>
</reference>
<organism evidence="1">
    <name type="scientific">Fundidesulfovibrio putealis</name>
    <dbReference type="NCBI Taxonomy" id="270496"/>
    <lineage>
        <taxon>Bacteria</taxon>
        <taxon>Pseudomonadati</taxon>
        <taxon>Thermodesulfobacteriota</taxon>
        <taxon>Desulfovibrionia</taxon>
        <taxon>Desulfovibrionales</taxon>
        <taxon>Desulfovibrionaceae</taxon>
        <taxon>Fundidesulfovibrio</taxon>
    </lineage>
</organism>
<name>A0A7C4AHR2_9BACT</name>
<dbReference type="EMBL" id="DSRP01000618">
    <property type="protein sequence ID" value="HGG93060.1"/>
    <property type="molecule type" value="Genomic_DNA"/>
</dbReference>
<comment type="caution">
    <text evidence="1">The sequence shown here is derived from an EMBL/GenBank/DDBJ whole genome shotgun (WGS) entry which is preliminary data.</text>
</comment>